<dbReference type="EMBL" id="DMAI01000194">
    <property type="protein sequence ID" value="HAE48185.1"/>
    <property type="molecule type" value="Genomic_DNA"/>
</dbReference>
<dbReference type="Pfam" id="PF21880">
    <property type="entry name" value="DUF6916"/>
    <property type="match status" value="1"/>
</dbReference>
<dbReference type="InterPro" id="IPR054209">
    <property type="entry name" value="DUF6916"/>
</dbReference>
<proteinExistence type="predicted"/>
<dbReference type="RefSeq" id="WP_062769940.1">
    <property type="nucleotide sequence ID" value="NZ_CP121027.1"/>
</dbReference>
<sequence length="107" mass="11892">MFENFTFETFAPHVGTEFHVRLPQGNLPLTLVSAQPGIQAMLTGQRRLGFSLIFRGPPQIYLPANSYDIAHPRLGLLKMMFICPVIAPVDPSTGRPVPGNHYEAIFN</sequence>
<evidence type="ECO:0000313" key="5">
    <source>
        <dbReference type="Proteomes" id="UP000257706"/>
    </source>
</evidence>
<dbReference type="OrthoDB" id="8926597at2"/>
<evidence type="ECO:0000259" key="1">
    <source>
        <dbReference type="Pfam" id="PF21880"/>
    </source>
</evidence>
<comment type="caution">
    <text evidence="3">The sequence shown here is derived from an EMBL/GenBank/DDBJ whole genome shotgun (WGS) entry which is preliminary data.</text>
</comment>
<evidence type="ECO:0000313" key="4">
    <source>
        <dbReference type="Proteomes" id="UP000075787"/>
    </source>
</evidence>
<dbReference type="Proteomes" id="UP000257706">
    <property type="component" value="Unassembled WGS sequence"/>
</dbReference>
<reference evidence="2 5" key="2">
    <citation type="journal article" date="2018" name="Nat. Biotechnol.">
        <title>A standardized bacterial taxonomy based on genome phylogeny substantially revises the tree of life.</title>
        <authorList>
            <person name="Parks D.H."/>
            <person name="Chuvochina M."/>
            <person name="Waite D.W."/>
            <person name="Rinke C."/>
            <person name="Skarshewski A."/>
            <person name="Chaumeil P.A."/>
            <person name="Hugenholtz P."/>
        </authorList>
    </citation>
    <scope>NUCLEOTIDE SEQUENCE [LARGE SCALE GENOMIC DNA]</scope>
    <source>
        <strain evidence="2">UBA8739</strain>
    </source>
</reference>
<dbReference type="AlphaFoldDB" id="A0A162JQR0"/>
<evidence type="ECO:0000313" key="3">
    <source>
        <dbReference type="EMBL" id="KYO49667.1"/>
    </source>
</evidence>
<dbReference type="EMBL" id="LPZR01000220">
    <property type="protein sequence ID" value="KYO49667.1"/>
    <property type="molecule type" value="Genomic_DNA"/>
</dbReference>
<protein>
    <recommendedName>
        <fullName evidence="1">DUF6916 domain-containing protein</fullName>
    </recommendedName>
</protein>
<dbReference type="GeneID" id="97240750"/>
<accession>A0A162JQR0</accession>
<dbReference type="Proteomes" id="UP000075787">
    <property type="component" value="Unassembled WGS sequence"/>
</dbReference>
<evidence type="ECO:0000313" key="2">
    <source>
        <dbReference type="EMBL" id="HAE48185.1"/>
    </source>
</evidence>
<feature type="domain" description="DUF6916" evidence="1">
    <location>
        <begin position="5"/>
        <end position="106"/>
    </location>
</feature>
<gene>
    <name evidence="3" type="ORF">AUP44_16485</name>
    <name evidence="2" type="ORF">DCK97_12260</name>
</gene>
<organism evidence="3 4">
    <name type="scientific">Tistrella mobilis</name>
    <dbReference type="NCBI Taxonomy" id="171437"/>
    <lineage>
        <taxon>Bacteria</taxon>
        <taxon>Pseudomonadati</taxon>
        <taxon>Pseudomonadota</taxon>
        <taxon>Alphaproteobacteria</taxon>
        <taxon>Geminicoccales</taxon>
        <taxon>Geminicoccaceae</taxon>
        <taxon>Tistrella</taxon>
    </lineage>
</organism>
<name>A0A162JQR0_9PROT</name>
<reference evidence="3 4" key="1">
    <citation type="submission" date="2015-12" db="EMBL/GenBank/DDBJ databases">
        <title>Genome sequence of Tistrella mobilis MCCC 1A02139.</title>
        <authorList>
            <person name="Lu L."/>
            <person name="Lai Q."/>
            <person name="Shao Z."/>
            <person name="Qian P."/>
        </authorList>
    </citation>
    <scope>NUCLEOTIDE SEQUENCE [LARGE SCALE GENOMIC DNA]</scope>
    <source>
        <strain evidence="3 4">MCCC 1A02139</strain>
    </source>
</reference>